<organism evidence="7 8">
    <name type="scientific">Cupriavidus metallidurans (strain ATCC 43123 / DSM 2839 / NBRC 102507 / CH34)</name>
    <name type="common">Ralstonia metallidurans</name>
    <dbReference type="NCBI Taxonomy" id="266264"/>
    <lineage>
        <taxon>Bacteria</taxon>
        <taxon>Pseudomonadati</taxon>
        <taxon>Pseudomonadota</taxon>
        <taxon>Betaproteobacteria</taxon>
        <taxon>Burkholderiales</taxon>
        <taxon>Burkholderiaceae</taxon>
        <taxon>Cupriavidus</taxon>
    </lineage>
</organism>
<dbReference type="Proteomes" id="UP000002429">
    <property type="component" value="Plasmid megaplasmid"/>
</dbReference>
<name>Q1LF93_CUPMC</name>
<sequence>MWFRAAYSSSTPQLALESGGIAIRAYKMNAHIKLRGRRDLAGQIYRQIRASIVDGRLAPGERLPSTRTLASELDVSRKTTLDVFERLIGEGYLRSRTGDGTFVSDEMTRLAPTPPRERIVQATGAVWETLPEALPASRKDMPARFDFVGGVTDKRLFPFDKWRKCVSHALRIQARGNGSYHDPSGDQELRLAISRYLASSRAVVSNWQDVIVTNGAQQAIELLARAVIRPGDVIAVEDPGYPPARSVFTAAGARVIDVPVDKDGLRVDALPSKARMVYVTPSHQFPLGMPMTLERRLALLEWAHRRGALVIEDDYDGEYRFEGRPMESLKSLDNAGVVAYVGTFSKTIFPELRIGYMIPPSSLAATLRKAKQVSDWHSSTLMQTALGKFMLDGYFAKHLRHMHREYARRRATLLEYLQGDLADVFTPLPSVAGIHLVAILADDTNEADIIARANQASVGLYGISRMFNTQPSRQGILFGYGGIGVDDIRSGLTQLGETLRATRR</sequence>
<dbReference type="GO" id="GO:0030170">
    <property type="term" value="F:pyridoxal phosphate binding"/>
    <property type="evidence" value="ECO:0007669"/>
    <property type="project" value="InterPro"/>
</dbReference>
<dbReference type="SUPFAM" id="SSF46785">
    <property type="entry name" value="Winged helix' DNA-binding domain"/>
    <property type="match status" value="1"/>
</dbReference>
<dbReference type="PROSITE" id="PS50949">
    <property type="entry name" value="HTH_GNTR"/>
    <property type="match status" value="1"/>
</dbReference>
<keyword evidence="5" id="KW-0804">Transcription</keyword>
<dbReference type="CDD" id="cd07377">
    <property type="entry name" value="WHTH_GntR"/>
    <property type="match status" value="1"/>
</dbReference>
<dbReference type="InterPro" id="IPR015421">
    <property type="entry name" value="PyrdxlP-dep_Trfase_major"/>
</dbReference>
<reference evidence="8" key="1">
    <citation type="journal article" date="2010" name="PLoS ONE">
        <title>The complete genome sequence of Cupriavidus metallidurans strain CH34, a master survivalist in harsh and anthropogenic environments.</title>
        <authorList>
            <person name="Janssen P.J."/>
            <person name="Van Houdt R."/>
            <person name="Moors H."/>
            <person name="Monsieurs P."/>
            <person name="Morin N."/>
            <person name="Michaux A."/>
            <person name="Benotmane M.A."/>
            <person name="Leys N."/>
            <person name="Vallaeys T."/>
            <person name="Lapidus A."/>
            <person name="Monchy S."/>
            <person name="Medigue C."/>
            <person name="Taghavi S."/>
            <person name="McCorkle S."/>
            <person name="Dunn J."/>
            <person name="van der Lelie D."/>
            <person name="Mergeay M."/>
        </authorList>
    </citation>
    <scope>NUCLEOTIDE SEQUENCE [LARGE SCALE GENOMIC DNA]</scope>
    <source>
        <strain evidence="8">ATCC 43123 / DSM 2839 / NBRC 102507 / CH34</strain>
    </source>
</reference>
<evidence type="ECO:0000259" key="6">
    <source>
        <dbReference type="PROSITE" id="PS50949"/>
    </source>
</evidence>
<dbReference type="SUPFAM" id="SSF53383">
    <property type="entry name" value="PLP-dependent transferases"/>
    <property type="match status" value="1"/>
</dbReference>
<feature type="domain" description="HTH gntR-type" evidence="6">
    <location>
        <begin position="38"/>
        <end position="106"/>
    </location>
</feature>
<comment type="similarity">
    <text evidence="1">In the C-terminal section; belongs to the class-I pyridoxal-phosphate-dependent aminotransferase family.</text>
</comment>
<dbReference type="GO" id="GO:0003677">
    <property type="term" value="F:DNA binding"/>
    <property type="evidence" value="ECO:0007669"/>
    <property type="project" value="UniProtKB-KW"/>
</dbReference>
<dbReference type="Gene3D" id="3.40.640.10">
    <property type="entry name" value="Type I PLP-dependent aspartate aminotransferase-like (Major domain)"/>
    <property type="match status" value="1"/>
</dbReference>
<dbReference type="Pfam" id="PF00155">
    <property type="entry name" value="Aminotran_1_2"/>
    <property type="match status" value="1"/>
</dbReference>
<keyword evidence="7" id="KW-0614">Plasmid</keyword>
<evidence type="ECO:0000313" key="7">
    <source>
        <dbReference type="EMBL" id="ABF11183.1"/>
    </source>
</evidence>
<dbReference type="PANTHER" id="PTHR46577:SF1">
    <property type="entry name" value="HTH-TYPE TRANSCRIPTIONAL REGULATORY PROTEIN GABR"/>
    <property type="match status" value="1"/>
</dbReference>
<evidence type="ECO:0000256" key="5">
    <source>
        <dbReference type="ARBA" id="ARBA00023163"/>
    </source>
</evidence>
<dbReference type="CDD" id="cd00609">
    <property type="entry name" value="AAT_like"/>
    <property type="match status" value="1"/>
</dbReference>
<accession>Q1LF93</accession>
<keyword evidence="2" id="KW-0663">Pyridoxal phosphate</keyword>
<gene>
    <name evidence="7" type="ordered locus">Rmet_4318</name>
</gene>
<keyword evidence="4" id="KW-0238">DNA-binding</keyword>
<dbReference type="KEGG" id="rme:Rmet_4318"/>
<dbReference type="eggNOG" id="COG1167">
    <property type="taxonomic scope" value="Bacteria"/>
</dbReference>
<evidence type="ECO:0000313" key="8">
    <source>
        <dbReference type="Proteomes" id="UP000002429"/>
    </source>
</evidence>
<dbReference type="InterPro" id="IPR000524">
    <property type="entry name" value="Tscrpt_reg_HTH_GntR"/>
</dbReference>
<evidence type="ECO:0000256" key="2">
    <source>
        <dbReference type="ARBA" id="ARBA00022898"/>
    </source>
</evidence>
<dbReference type="InterPro" id="IPR051446">
    <property type="entry name" value="HTH_trans_reg/aminotransferase"/>
</dbReference>
<dbReference type="Gene3D" id="1.10.10.10">
    <property type="entry name" value="Winged helix-like DNA-binding domain superfamily/Winged helix DNA-binding domain"/>
    <property type="match status" value="1"/>
</dbReference>
<proteinExistence type="inferred from homology"/>
<protein>
    <submittedName>
        <fullName evidence="7">Transcriptional regulator, GntR family</fullName>
    </submittedName>
</protein>
<dbReference type="EMBL" id="CP000353">
    <property type="protein sequence ID" value="ABF11183.1"/>
    <property type="molecule type" value="Genomic_DNA"/>
</dbReference>
<dbReference type="InterPro" id="IPR004839">
    <property type="entry name" value="Aminotransferase_I/II_large"/>
</dbReference>
<dbReference type="InterPro" id="IPR036390">
    <property type="entry name" value="WH_DNA-bd_sf"/>
</dbReference>
<dbReference type="PANTHER" id="PTHR46577">
    <property type="entry name" value="HTH-TYPE TRANSCRIPTIONAL REGULATORY PROTEIN GABR"/>
    <property type="match status" value="1"/>
</dbReference>
<evidence type="ECO:0000256" key="4">
    <source>
        <dbReference type="ARBA" id="ARBA00023125"/>
    </source>
</evidence>
<evidence type="ECO:0000256" key="1">
    <source>
        <dbReference type="ARBA" id="ARBA00005384"/>
    </source>
</evidence>
<dbReference type="Pfam" id="PF00392">
    <property type="entry name" value="GntR"/>
    <property type="match status" value="1"/>
</dbReference>
<dbReference type="GO" id="GO:0003700">
    <property type="term" value="F:DNA-binding transcription factor activity"/>
    <property type="evidence" value="ECO:0007669"/>
    <property type="project" value="InterPro"/>
</dbReference>
<geneLocation type="plasmid" evidence="7 8">
    <name>megaplasmid</name>
</geneLocation>
<dbReference type="InterPro" id="IPR036388">
    <property type="entry name" value="WH-like_DNA-bd_sf"/>
</dbReference>
<dbReference type="SMART" id="SM00345">
    <property type="entry name" value="HTH_GNTR"/>
    <property type="match status" value="1"/>
</dbReference>
<keyword evidence="3" id="KW-0805">Transcription regulation</keyword>
<dbReference type="HOGENOM" id="CLU_017584_0_1_4"/>
<evidence type="ECO:0000256" key="3">
    <source>
        <dbReference type="ARBA" id="ARBA00023015"/>
    </source>
</evidence>
<keyword evidence="8" id="KW-1185">Reference proteome</keyword>
<dbReference type="InterPro" id="IPR015424">
    <property type="entry name" value="PyrdxlP-dep_Trfase"/>
</dbReference>
<dbReference type="AlphaFoldDB" id="Q1LF93"/>